<evidence type="ECO:0000256" key="1">
    <source>
        <dbReference type="SAM" id="MobiDB-lite"/>
    </source>
</evidence>
<comment type="caution">
    <text evidence="2">The sequence shown here is derived from an EMBL/GenBank/DDBJ whole genome shotgun (WGS) entry which is preliminary data.</text>
</comment>
<feature type="region of interest" description="Disordered" evidence="1">
    <location>
        <begin position="18"/>
        <end position="41"/>
    </location>
</feature>
<proteinExistence type="predicted"/>
<evidence type="ECO:0000313" key="3">
    <source>
        <dbReference type="Proteomes" id="UP000236290"/>
    </source>
</evidence>
<gene>
    <name evidence="2" type="ORF">THARTR1_10265</name>
</gene>
<protein>
    <submittedName>
        <fullName evidence="2">Uncharacterized protein</fullName>
    </submittedName>
</protein>
<name>A0A2K0TTG8_TRIHA</name>
<dbReference type="Proteomes" id="UP000236290">
    <property type="component" value="Unassembled WGS sequence"/>
</dbReference>
<accession>A0A2K0TTG8</accession>
<dbReference type="EMBL" id="MTYI01000224">
    <property type="protein sequence ID" value="PNP48820.1"/>
    <property type="molecule type" value="Genomic_DNA"/>
</dbReference>
<reference evidence="2 3" key="1">
    <citation type="submission" date="2017-02" db="EMBL/GenBank/DDBJ databases">
        <title>Genomes of Trichoderma spp. with biocontrol activity.</title>
        <authorList>
            <person name="Gardiner D."/>
            <person name="Kazan K."/>
            <person name="Vos C."/>
            <person name="Harvey P."/>
        </authorList>
    </citation>
    <scope>NUCLEOTIDE SEQUENCE [LARGE SCALE GENOMIC DNA]</scope>
    <source>
        <strain evidence="2 3">Tr1</strain>
    </source>
</reference>
<sequence>MLIHVLHHTRHDPALSQPSITAQAESTKQMLTGEQASRNGMPSETVDVAYVDEAQDLASNIQKLITHASSGRLTEIGTADLSHIPKQG</sequence>
<evidence type="ECO:0000313" key="2">
    <source>
        <dbReference type="EMBL" id="PNP48820.1"/>
    </source>
</evidence>
<dbReference type="AlphaFoldDB" id="A0A2K0TTG8"/>
<organism evidence="2 3">
    <name type="scientific">Trichoderma harzianum</name>
    <name type="common">Hypocrea lixii</name>
    <dbReference type="NCBI Taxonomy" id="5544"/>
    <lineage>
        <taxon>Eukaryota</taxon>
        <taxon>Fungi</taxon>
        <taxon>Dikarya</taxon>
        <taxon>Ascomycota</taxon>
        <taxon>Pezizomycotina</taxon>
        <taxon>Sordariomycetes</taxon>
        <taxon>Hypocreomycetidae</taxon>
        <taxon>Hypocreales</taxon>
        <taxon>Hypocreaceae</taxon>
        <taxon>Trichoderma</taxon>
    </lineage>
</organism>